<keyword evidence="3" id="KW-0804">Transcription</keyword>
<dbReference type="InterPro" id="IPR009057">
    <property type="entry name" value="Homeodomain-like_sf"/>
</dbReference>
<evidence type="ECO:0000256" key="2">
    <source>
        <dbReference type="ARBA" id="ARBA00023125"/>
    </source>
</evidence>
<feature type="DNA-binding region" description="H-T-H motif" evidence="4">
    <location>
        <begin position="42"/>
        <end position="61"/>
    </location>
</feature>
<dbReference type="Gene3D" id="1.10.357.10">
    <property type="entry name" value="Tetracycline Repressor, domain 2"/>
    <property type="match status" value="1"/>
</dbReference>
<protein>
    <submittedName>
        <fullName evidence="6">TetR/AcrR family transcriptional regulator</fullName>
    </submittedName>
</protein>
<dbReference type="GO" id="GO:0003700">
    <property type="term" value="F:DNA-binding transcription factor activity"/>
    <property type="evidence" value="ECO:0007669"/>
    <property type="project" value="TreeGrafter"/>
</dbReference>
<dbReference type="SUPFAM" id="SSF46689">
    <property type="entry name" value="Homeodomain-like"/>
    <property type="match status" value="1"/>
</dbReference>
<name>A0A4P6KFH6_9MICO</name>
<evidence type="ECO:0000313" key="6">
    <source>
        <dbReference type="EMBL" id="QBE49177.1"/>
    </source>
</evidence>
<reference evidence="6 7" key="1">
    <citation type="submission" date="2019-02" db="EMBL/GenBank/DDBJ databases">
        <authorList>
            <person name="Sun L."/>
            <person name="Pan D."/>
            <person name="Wu X."/>
        </authorList>
    </citation>
    <scope>NUCLEOTIDE SEQUENCE [LARGE SCALE GENOMIC DNA]</scope>
    <source>
        <strain evidence="6 7">JW-1</strain>
    </source>
</reference>
<dbReference type="AlphaFoldDB" id="A0A4P6KFH6"/>
<evidence type="ECO:0000256" key="4">
    <source>
        <dbReference type="PROSITE-ProRule" id="PRU00335"/>
    </source>
</evidence>
<proteinExistence type="predicted"/>
<dbReference type="InterPro" id="IPR050109">
    <property type="entry name" value="HTH-type_TetR-like_transc_reg"/>
</dbReference>
<dbReference type="OrthoDB" id="3237195at2"/>
<dbReference type="KEGG" id="ltr:EVS81_10270"/>
<dbReference type="Proteomes" id="UP000289260">
    <property type="component" value="Chromosome"/>
</dbReference>
<evidence type="ECO:0000259" key="5">
    <source>
        <dbReference type="PROSITE" id="PS50977"/>
    </source>
</evidence>
<dbReference type="EMBL" id="CP035806">
    <property type="protein sequence ID" value="QBE49177.1"/>
    <property type="molecule type" value="Genomic_DNA"/>
</dbReference>
<evidence type="ECO:0000256" key="3">
    <source>
        <dbReference type="ARBA" id="ARBA00023163"/>
    </source>
</evidence>
<dbReference type="PRINTS" id="PR00455">
    <property type="entry name" value="HTHTETR"/>
</dbReference>
<sequence>MAMSESRENAPRRRQQRGIETQSALLEAAGRVFSRMEYDKAKLKDISDDAGISLGSLYFHFGNKDDVAAAVLDAQQERMTEVLSSVVETEGSSLGRLLDLLDGVAELISADALVQAGIRLVGSLPDELKDRGYGFYEEWQRVAETLIREGLEDGSVTTARQTPAELAELVNELFVGAQVLAGMKDGWQTLPERIRRIRPVLESVLAPSSAA</sequence>
<dbReference type="Pfam" id="PF00440">
    <property type="entry name" value="TetR_N"/>
    <property type="match status" value="1"/>
</dbReference>
<feature type="domain" description="HTH tetR-type" evidence="5">
    <location>
        <begin position="19"/>
        <end position="79"/>
    </location>
</feature>
<keyword evidence="1" id="KW-0805">Transcription regulation</keyword>
<keyword evidence="2 4" id="KW-0238">DNA-binding</keyword>
<dbReference type="PANTHER" id="PTHR30055">
    <property type="entry name" value="HTH-TYPE TRANSCRIPTIONAL REGULATOR RUTR"/>
    <property type="match status" value="1"/>
</dbReference>
<dbReference type="SUPFAM" id="SSF48498">
    <property type="entry name" value="Tetracyclin repressor-like, C-terminal domain"/>
    <property type="match status" value="1"/>
</dbReference>
<dbReference type="InterPro" id="IPR001647">
    <property type="entry name" value="HTH_TetR"/>
</dbReference>
<dbReference type="PROSITE" id="PS50977">
    <property type="entry name" value="HTH_TETR_2"/>
    <property type="match status" value="1"/>
</dbReference>
<gene>
    <name evidence="6" type="ORF">EVS81_10270</name>
</gene>
<evidence type="ECO:0000313" key="7">
    <source>
        <dbReference type="Proteomes" id="UP000289260"/>
    </source>
</evidence>
<accession>A0A4P6KFH6</accession>
<organism evidence="6 7">
    <name type="scientific">Leucobacter triazinivorans</name>
    <dbReference type="NCBI Taxonomy" id="1784719"/>
    <lineage>
        <taxon>Bacteria</taxon>
        <taxon>Bacillati</taxon>
        <taxon>Actinomycetota</taxon>
        <taxon>Actinomycetes</taxon>
        <taxon>Micrococcales</taxon>
        <taxon>Microbacteriaceae</taxon>
        <taxon>Leucobacter</taxon>
    </lineage>
</organism>
<dbReference type="InterPro" id="IPR036271">
    <property type="entry name" value="Tet_transcr_reg_TetR-rel_C_sf"/>
</dbReference>
<dbReference type="GO" id="GO:0000976">
    <property type="term" value="F:transcription cis-regulatory region binding"/>
    <property type="evidence" value="ECO:0007669"/>
    <property type="project" value="TreeGrafter"/>
</dbReference>
<keyword evidence="7" id="KW-1185">Reference proteome</keyword>
<dbReference type="PANTHER" id="PTHR30055:SF234">
    <property type="entry name" value="HTH-TYPE TRANSCRIPTIONAL REGULATOR BETI"/>
    <property type="match status" value="1"/>
</dbReference>
<evidence type="ECO:0000256" key="1">
    <source>
        <dbReference type="ARBA" id="ARBA00023015"/>
    </source>
</evidence>